<dbReference type="Proteomes" id="UP000524451">
    <property type="component" value="Unassembled WGS sequence"/>
</dbReference>
<evidence type="ECO:0000259" key="16">
    <source>
        <dbReference type="SMART" id="SM00409"/>
    </source>
</evidence>
<organism evidence="17 18">
    <name type="scientific">Cettia cetti</name>
    <dbReference type="NCBI Taxonomy" id="68486"/>
    <lineage>
        <taxon>Eukaryota</taxon>
        <taxon>Metazoa</taxon>
        <taxon>Chordata</taxon>
        <taxon>Craniata</taxon>
        <taxon>Vertebrata</taxon>
        <taxon>Euteleostomi</taxon>
        <taxon>Archelosauria</taxon>
        <taxon>Archosauria</taxon>
        <taxon>Dinosauria</taxon>
        <taxon>Saurischia</taxon>
        <taxon>Theropoda</taxon>
        <taxon>Coelurosauria</taxon>
        <taxon>Aves</taxon>
        <taxon>Neognathae</taxon>
        <taxon>Neoaves</taxon>
        <taxon>Telluraves</taxon>
        <taxon>Australaves</taxon>
        <taxon>Passeriformes</taxon>
        <taxon>Sylvioidea</taxon>
        <taxon>Sylviidae</taxon>
        <taxon>Acrocephalinae</taxon>
        <taxon>Cettia</taxon>
    </lineage>
</organism>
<evidence type="ECO:0000256" key="9">
    <source>
        <dbReference type="ARBA" id="ARBA00023139"/>
    </source>
</evidence>
<dbReference type="GO" id="GO:0007166">
    <property type="term" value="P:cell surface receptor signaling pathway"/>
    <property type="evidence" value="ECO:0007669"/>
    <property type="project" value="TreeGrafter"/>
</dbReference>
<evidence type="ECO:0000256" key="15">
    <source>
        <dbReference type="SAM" id="SignalP"/>
    </source>
</evidence>
<protein>
    <submittedName>
        <fullName evidence="17">CD8A protein</fullName>
    </submittedName>
</protein>
<keyword evidence="12" id="KW-0449">Lipoprotein</keyword>
<keyword evidence="18" id="KW-1185">Reference proteome</keyword>
<feature type="non-terminal residue" evidence="17">
    <location>
        <position position="1"/>
    </location>
</feature>
<keyword evidence="11" id="KW-0325">Glycoprotein</keyword>
<evidence type="ECO:0000256" key="13">
    <source>
        <dbReference type="ARBA" id="ARBA00023319"/>
    </source>
</evidence>
<dbReference type="GO" id="GO:0009897">
    <property type="term" value="C:external side of plasma membrane"/>
    <property type="evidence" value="ECO:0007669"/>
    <property type="project" value="TreeGrafter"/>
</dbReference>
<dbReference type="SMART" id="SM00409">
    <property type="entry name" value="IG"/>
    <property type="match status" value="1"/>
</dbReference>
<sequence>MDTAPALLLLFTLGFCEYGHGAINARSPKDMTRLQVGQRLELECRITIHSGVFWIQQDKAGSLHFIVFISSTSQATFEGNHRASTRFEARREHPLYHLVVKSFTPRDEGKYFCVMNFNQRLYFSPALLAFLPATTTVAPTTRDPTSQSGTVEDLSLQTPHPERRMQEDLDFFCHLFIWVPLAGACLLLLIALLITIVLCQRKAHHNPSRCTF</sequence>
<dbReference type="Pfam" id="PF07686">
    <property type="entry name" value="V-set"/>
    <property type="match status" value="1"/>
</dbReference>
<comment type="subcellular location">
    <subcellularLocation>
        <location evidence="1">Cell membrane</location>
        <topology evidence="1">Single-pass type I membrane protein</topology>
    </subcellularLocation>
</comment>
<dbReference type="AlphaFoldDB" id="A0A7L3Q8R2"/>
<dbReference type="Gene3D" id="2.60.40.10">
    <property type="entry name" value="Immunoglobulins"/>
    <property type="match status" value="1"/>
</dbReference>
<keyword evidence="2" id="KW-1003">Cell membrane</keyword>
<evidence type="ECO:0000256" key="11">
    <source>
        <dbReference type="ARBA" id="ARBA00023180"/>
    </source>
</evidence>
<dbReference type="InterPro" id="IPR015468">
    <property type="entry name" value="CD8_asu"/>
</dbReference>
<evidence type="ECO:0000313" key="18">
    <source>
        <dbReference type="Proteomes" id="UP000524451"/>
    </source>
</evidence>
<feature type="domain" description="Immunoglobulin" evidence="16">
    <location>
        <begin position="29"/>
        <end position="131"/>
    </location>
</feature>
<evidence type="ECO:0000256" key="3">
    <source>
        <dbReference type="ARBA" id="ARBA00022692"/>
    </source>
</evidence>
<dbReference type="InterPro" id="IPR003599">
    <property type="entry name" value="Ig_sub"/>
</dbReference>
<dbReference type="PANTHER" id="PTHR10441">
    <property type="entry name" value="CD8 ALPHA CHAIN"/>
    <property type="match status" value="1"/>
</dbReference>
<feature type="chain" id="PRO_5029543142" evidence="15">
    <location>
        <begin position="22"/>
        <end position="212"/>
    </location>
</feature>
<evidence type="ECO:0000256" key="2">
    <source>
        <dbReference type="ARBA" id="ARBA00022475"/>
    </source>
</evidence>
<reference evidence="17 18" key="1">
    <citation type="submission" date="2019-09" db="EMBL/GenBank/DDBJ databases">
        <title>Bird 10,000 Genomes (B10K) Project - Family phase.</title>
        <authorList>
            <person name="Zhang G."/>
        </authorList>
    </citation>
    <scope>NUCLEOTIDE SEQUENCE [LARGE SCALE GENOMIC DNA]</scope>
    <source>
        <strain evidence="17">OUT-0056</strain>
        <tissue evidence="17">Blood</tissue>
    </source>
</reference>
<evidence type="ECO:0000256" key="1">
    <source>
        <dbReference type="ARBA" id="ARBA00004251"/>
    </source>
</evidence>
<evidence type="ECO:0000313" key="17">
    <source>
        <dbReference type="EMBL" id="NXU98631.1"/>
    </source>
</evidence>
<dbReference type="EMBL" id="VZUI01029247">
    <property type="protein sequence ID" value="NXU98631.1"/>
    <property type="molecule type" value="Genomic_DNA"/>
</dbReference>
<keyword evidence="8 14" id="KW-0472">Membrane</keyword>
<dbReference type="InterPro" id="IPR036179">
    <property type="entry name" value="Ig-like_dom_sf"/>
</dbReference>
<evidence type="ECO:0000256" key="6">
    <source>
        <dbReference type="ARBA" id="ARBA00022989"/>
    </source>
</evidence>
<evidence type="ECO:0000256" key="12">
    <source>
        <dbReference type="ARBA" id="ARBA00023288"/>
    </source>
</evidence>
<proteinExistence type="predicted"/>
<feature type="transmembrane region" description="Helical" evidence="14">
    <location>
        <begin position="175"/>
        <end position="199"/>
    </location>
</feature>
<keyword evidence="6 14" id="KW-1133">Transmembrane helix</keyword>
<name>A0A7L3Q8R2_9SYLV</name>
<accession>A0A7L3Q8R2</accession>
<feature type="non-terminal residue" evidence="17">
    <location>
        <position position="212"/>
    </location>
</feature>
<evidence type="ECO:0000256" key="14">
    <source>
        <dbReference type="SAM" id="Phobius"/>
    </source>
</evidence>
<keyword evidence="13" id="KW-0393">Immunoglobulin domain</keyword>
<comment type="caution">
    <text evidence="17">The sequence shown here is derived from an EMBL/GenBank/DDBJ whole genome shotgun (WGS) entry which is preliminary data.</text>
</comment>
<dbReference type="PANTHER" id="PTHR10441:SF2">
    <property type="entry name" value="T-CELL SURFACE GLYCOPROTEIN CD8 ALPHA CHAIN"/>
    <property type="match status" value="1"/>
</dbReference>
<evidence type="ECO:0000256" key="10">
    <source>
        <dbReference type="ARBA" id="ARBA00023157"/>
    </source>
</evidence>
<keyword evidence="4 15" id="KW-0732">Signal</keyword>
<keyword evidence="7" id="KW-1064">Adaptive immunity</keyword>
<dbReference type="SUPFAM" id="SSF48726">
    <property type="entry name" value="Immunoglobulin"/>
    <property type="match status" value="1"/>
</dbReference>
<evidence type="ECO:0000256" key="7">
    <source>
        <dbReference type="ARBA" id="ARBA00023130"/>
    </source>
</evidence>
<dbReference type="InterPro" id="IPR013783">
    <property type="entry name" value="Ig-like_fold"/>
</dbReference>
<keyword evidence="9" id="KW-0564">Palmitate</keyword>
<dbReference type="GO" id="GO:0002456">
    <property type="term" value="P:T cell mediated immunity"/>
    <property type="evidence" value="ECO:0007669"/>
    <property type="project" value="TreeGrafter"/>
</dbReference>
<dbReference type="InterPro" id="IPR013106">
    <property type="entry name" value="Ig_V-set"/>
</dbReference>
<dbReference type="GO" id="GO:0045065">
    <property type="term" value="P:cytotoxic T cell differentiation"/>
    <property type="evidence" value="ECO:0007669"/>
    <property type="project" value="TreeGrafter"/>
</dbReference>
<evidence type="ECO:0000256" key="8">
    <source>
        <dbReference type="ARBA" id="ARBA00023136"/>
    </source>
</evidence>
<evidence type="ECO:0000256" key="5">
    <source>
        <dbReference type="ARBA" id="ARBA00022859"/>
    </source>
</evidence>
<keyword evidence="3 14" id="KW-0812">Transmembrane</keyword>
<gene>
    <name evidence="17" type="primary">Cd8a_1</name>
    <name evidence="17" type="ORF">CETCET_R13603</name>
</gene>
<keyword evidence="5" id="KW-0391">Immunity</keyword>
<evidence type="ECO:0000256" key="4">
    <source>
        <dbReference type="ARBA" id="ARBA00022729"/>
    </source>
</evidence>
<keyword evidence="10" id="KW-1015">Disulfide bond</keyword>
<feature type="signal peptide" evidence="15">
    <location>
        <begin position="1"/>
        <end position="21"/>
    </location>
</feature>